<feature type="domain" description="P-type ATPase A" evidence="2">
    <location>
        <begin position="135"/>
        <end position="172"/>
    </location>
</feature>
<evidence type="ECO:0000256" key="1">
    <source>
        <dbReference type="SAM" id="Phobius"/>
    </source>
</evidence>
<dbReference type="Gene3D" id="2.70.150.10">
    <property type="entry name" value="Calcium-transporting ATPase, cytoplasmic transduction domain A"/>
    <property type="match status" value="1"/>
</dbReference>
<dbReference type="EMBL" id="WSZM01000733">
    <property type="protein sequence ID" value="KAF4029914.1"/>
    <property type="molecule type" value="Genomic_DNA"/>
</dbReference>
<protein>
    <submittedName>
        <fullName evidence="3">E1-E2 ATPase</fullName>
    </submittedName>
</protein>
<dbReference type="InterPro" id="IPR008250">
    <property type="entry name" value="ATPase_P-typ_transduc_dom_A_sf"/>
</dbReference>
<sequence>MADDGFRYELETPEGVLKHLGGGGGTEHGRGGEAFDDALVKILPGAAVVSFALAVFEGGEEEGIGAFVEPLVILVILVLNAIVAENARVMRDGEMVTLPARELVPVTWWRSVWATSAAASASAMKTTAIQNIIQAKTNMLFAATVVVNGLGHGVVTEVGMKTEIGKIQQSVQDASKEEEDTPLTKKLDEFGELLSKVIAVICIVVWIINYKNFFDPIYGSVFKGCIYYFKIAVALAVAAIPEGLPAVITTCLALGTRKMAKKNAIVRKLPSVETLGCTTVICSETEPVHSLRTRRVCDVHASASRRRLVTYDVEGHTYAPRGKIEGAPLGQFKAVDSLATVCSLCNESAIEYRAVNCKYRRREAGRDAVAACVNPEKAVQFCDGISGGSEQEAGAWSSRACKVHVSVCTKSPQCFFSQRATRSSAPECFCLSKAEGLTDRFWVTSLQPESEGGWLGAHVETIYQETVYRPRSRLGVLRTLQPSSRA</sequence>
<keyword evidence="4" id="KW-1185">Reference proteome</keyword>
<dbReference type="InterPro" id="IPR023299">
    <property type="entry name" value="ATPase_P-typ_cyto_dom_N"/>
</dbReference>
<dbReference type="AlphaFoldDB" id="A0A833VUZ4"/>
<dbReference type="SUPFAM" id="SSF81653">
    <property type="entry name" value="Calcium ATPase, transduction domain A"/>
    <property type="match status" value="1"/>
</dbReference>
<dbReference type="Gene3D" id="3.40.1110.10">
    <property type="entry name" value="Calcium-transporting ATPase, cytoplasmic domain N"/>
    <property type="match status" value="1"/>
</dbReference>
<accession>A0A833VUZ4</accession>
<dbReference type="FunFam" id="1.20.1110.10:FF:000027">
    <property type="entry name" value="Calcium-transporting ATPase, putative"/>
    <property type="match status" value="1"/>
</dbReference>
<comment type="caution">
    <text evidence="3">The sequence shown here is derived from an EMBL/GenBank/DDBJ whole genome shotgun (WGS) entry which is preliminary data.</text>
</comment>
<keyword evidence="1" id="KW-0812">Transmembrane</keyword>
<proteinExistence type="predicted"/>
<keyword evidence="1" id="KW-1133">Transmembrane helix</keyword>
<dbReference type="Proteomes" id="UP000602510">
    <property type="component" value="Unassembled WGS sequence"/>
</dbReference>
<dbReference type="InterPro" id="IPR059000">
    <property type="entry name" value="ATPase_P-type_domA"/>
</dbReference>
<feature type="transmembrane region" description="Helical" evidence="1">
    <location>
        <begin position="193"/>
        <end position="211"/>
    </location>
</feature>
<dbReference type="Pfam" id="PF00122">
    <property type="entry name" value="E1-E2_ATPase"/>
    <property type="match status" value="1"/>
</dbReference>
<dbReference type="PANTHER" id="PTHR42861">
    <property type="entry name" value="CALCIUM-TRANSPORTING ATPASE"/>
    <property type="match status" value="1"/>
</dbReference>
<dbReference type="Gene3D" id="1.20.1110.10">
    <property type="entry name" value="Calcium-transporting ATPase, transmembrane domain"/>
    <property type="match status" value="2"/>
</dbReference>
<evidence type="ECO:0000259" key="2">
    <source>
        <dbReference type="Pfam" id="PF00122"/>
    </source>
</evidence>
<gene>
    <name evidence="3" type="ORF">GN244_ATG18323</name>
</gene>
<keyword evidence="1" id="KW-0472">Membrane</keyword>
<dbReference type="InterPro" id="IPR023214">
    <property type="entry name" value="HAD_sf"/>
</dbReference>
<dbReference type="InterPro" id="IPR023298">
    <property type="entry name" value="ATPase_P-typ_TM_dom_sf"/>
</dbReference>
<feature type="transmembrane region" description="Helical" evidence="1">
    <location>
        <begin position="64"/>
        <end position="83"/>
    </location>
</feature>
<feature type="transmembrane region" description="Helical" evidence="1">
    <location>
        <begin position="231"/>
        <end position="254"/>
    </location>
</feature>
<name>A0A833VUZ4_PHYIN</name>
<dbReference type="SUPFAM" id="SSF81665">
    <property type="entry name" value="Calcium ATPase, transmembrane domain M"/>
    <property type="match status" value="1"/>
</dbReference>
<evidence type="ECO:0000313" key="4">
    <source>
        <dbReference type="Proteomes" id="UP000602510"/>
    </source>
</evidence>
<dbReference type="GO" id="GO:0000166">
    <property type="term" value="F:nucleotide binding"/>
    <property type="evidence" value="ECO:0007669"/>
    <property type="project" value="InterPro"/>
</dbReference>
<organism evidence="3 4">
    <name type="scientific">Phytophthora infestans</name>
    <name type="common">Potato late blight agent</name>
    <name type="synonym">Botrytis infestans</name>
    <dbReference type="NCBI Taxonomy" id="4787"/>
    <lineage>
        <taxon>Eukaryota</taxon>
        <taxon>Sar</taxon>
        <taxon>Stramenopiles</taxon>
        <taxon>Oomycota</taxon>
        <taxon>Peronosporomycetes</taxon>
        <taxon>Peronosporales</taxon>
        <taxon>Peronosporaceae</taxon>
        <taxon>Phytophthora</taxon>
    </lineage>
</organism>
<evidence type="ECO:0000313" key="3">
    <source>
        <dbReference type="EMBL" id="KAF4029914.1"/>
    </source>
</evidence>
<dbReference type="Gene3D" id="3.40.50.1000">
    <property type="entry name" value="HAD superfamily/HAD-like"/>
    <property type="match status" value="1"/>
</dbReference>
<reference evidence="3" key="1">
    <citation type="submission" date="2020-04" db="EMBL/GenBank/DDBJ databases">
        <title>Hybrid Assembly of Korean Phytophthora infestans isolates.</title>
        <authorList>
            <person name="Prokchorchik M."/>
            <person name="Lee Y."/>
            <person name="Seo J."/>
            <person name="Cho J.-H."/>
            <person name="Park Y.-E."/>
            <person name="Jang D.-C."/>
            <person name="Im J.-S."/>
            <person name="Choi J.-G."/>
            <person name="Park H.-J."/>
            <person name="Lee G.-B."/>
            <person name="Lee Y.-G."/>
            <person name="Hong S.-Y."/>
            <person name="Cho K."/>
            <person name="Sohn K.H."/>
        </authorList>
    </citation>
    <scope>NUCLEOTIDE SEQUENCE</scope>
    <source>
        <strain evidence="3">KR_1_A1</strain>
    </source>
</reference>